<keyword evidence="1" id="KW-0472">Membrane</keyword>
<organism evidence="2 3">
    <name type="scientific">Aquimarina hainanensis</name>
    <dbReference type="NCBI Taxonomy" id="1578017"/>
    <lineage>
        <taxon>Bacteria</taxon>
        <taxon>Pseudomonadati</taxon>
        <taxon>Bacteroidota</taxon>
        <taxon>Flavobacteriia</taxon>
        <taxon>Flavobacteriales</taxon>
        <taxon>Flavobacteriaceae</taxon>
        <taxon>Aquimarina</taxon>
    </lineage>
</organism>
<evidence type="ECO:0000313" key="2">
    <source>
        <dbReference type="EMBL" id="MFD2589310.1"/>
    </source>
</evidence>
<keyword evidence="3" id="KW-1185">Reference proteome</keyword>
<evidence type="ECO:0000256" key="1">
    <source>
        <dbReference type="SAM" id="Phobius"/>
    </source>
</evidence>
<protein>
    <submittedName>
        <fullName evidence="2">Uncharacterized protein</fullName>
    </submittedName>
</protein>
<evidence type="ECO:0000313" key="3">
    <source>
        <dbReference type="Proteomes" id="UP001597459"/>
    </source>
</evidence>
<name>A0ABW5N100_9FLAO</name>
<feature type="transmembrane region" description="Helical" evidence="1">
    <location>
        <begin position="101"/>
        <end position="120"/>
    </location>
</feature>
<comment type="caution">
    <text evidence="2">The sequence shown here is derived from an EMBL/GenBank/DDBJ whole genome shotgun (WGS) entry which is preliminary data.</text>
</comment>
<keyword evidence="1" id="KW-0812">Transmembrane</keyword>
<keyword evidence="1" id="KW-1133">Transmembrane helix</keyword>
<feature type="transmembrane region" description="Helical" evidence="1">
    <location>
        <begin position="12"/>
        <end position="30"/>
    </location>
</feature>
<feature type="transmembrane region" description="Helical" evidence="1">
    <location>
        <begin position="76"/>
        <end position="95"/>
    </location>
</feature>
<reference evidence="3" key="1">
    <citation type="journal article" date="2019" name="Int. J. Syst. Evol. Microbiol.">
        <title>The Global Catalogue of Microorganisms (GCM) 10K type strain sequencing project: providing services to taxonomists for standard genome sequencing and annotation.</title>
        <authorList>
            <consortium name="The Broad Institute Genomics Platform"/>
            <consortium name="The Broad Institute Genome Sequencing Center for Infectious Disease"/>
            <person name="Wu L."/>
            <person name="Ma J."/>
        </authorList>
    </citation>
    <scope>NUCLEOTIDE SEQUENCE [LARGE SCALE GENOMIC DNA]</scope>
    <source>
        <strain evidence="3">KCTC 42423</strain>
    </source>
</reference>
<proteinExistence type="predicted"/>
<feature type="transmembrane region" description="Helical" evidence="1">
    <location>
        <begin position="42"/>
        <end position="64"/>
    </location>
</feature>
<accession>A0ABW5N100</accession>
<dbReference type="EMBL" id="JBHULX010000001">
    <property type="protein sequence ID" value="MFD2589310.1"/>
    <property type="molecule type" value="Genomic_DNA"/>
</dbReference>
<dbReference type="RefSeq" id="WP_378257921.1">
    <property type="nucleotide sequence ID" value="NZ_JBHSJV010000001.1"/>
</dbReference>
<sequence length="130" mass="14773">MKRVIHPQRLFLLDAAGALCTAFMLGFVLIRFEEYIRLPSDILVNLAAIAGSYAVYSFVNGLLFAQHSFWRLAMRFLAVLNFGYCCVTSGIILYYCKMMTPLGIGYFLLEILVILVLVVMEWRAAALYDK</sequence>
<dbReference type="Proteomes" id="UP001597459">
    <property type="component" value="Unassembled WGS sequence"/>
</dbReference>
<gene>
    <name evidence="2" type="ORF">ACFSTE_00610</name>
</gene>